<feature type="compositionally biased region" description="Basic and acidic residues" evidence="1">
    <location>
        <begin position="60"/>
        <end position="72"/>
    </location>
</feature>
<dbReference type="Gene3D" id="1.10.30.50">
    <property type="match status" value="1"/>
</dbReference>
<dbReference type="CDD" id="cd00085">
    <property type="entry name" value="HNHc"/>
    <property type="match status" value="1"/>
</dbReference>
<evidence type="ECO:0000313" key="3">
    <source>
        <dbReference type="Proteomes" id="UP000046067"/>
    </source>
</evidence>
<sequence>MKMSKKRQEIWNKSGGKCWYCGCVLPEKGWHADHFEPVYRTTELVPVEQRKNPHMRKFRHDGGFEKPERDNQENLVPSCAPCNLFKATFPIEVFRKEIAQQIERARRSSVNFRTAERFGMIEVIDRPVLFWFEKQFQSKEVA</sequence>
<gene>
    <name evidence="2" type="ORF">ERS013201_00262</name>
</gene>
<protein>
    <recommendedName>
        <fullName evidence="4">HNH endonuclease</fullName>
    </recommendedName>
</protein>
<evidence type="ECO:0000313" key="2">
    <source>
        <dbReference type="EMBL" id="CSB55529.1"/>
    </source>
</evidence>
<dbReference type="EMBL" id="CWQJ01000001">
    <property type="protein sequence ID" value="CSB55529.1"/>
    <property type="molecule type" value="Genomic_DNA"/>
</dbReference>
<dbReference type="Proteomes" id="UP000046067">
    <property type="component" value="Unassembled WGS sequence"/>
</dbReference>
<accession>A0A655URW0</accession>
<name>A0A655URW0_VIBCL</name>
<dbReference type="RefSeq" id="WP_053033961.1">
    <property type="nucleotide sequence ID" value="NZ_CWSO01000003.1"/>
</dbReference>
<dbReference type="InterPro" id="IPR003615">
    <property type="entry name" value="HNH_nuc"/>
</dbReference>
<feature type="region of interest" description="Disordered" evidence="1">
    <location>
        <begin position="50"/>
        <end position="73"/>
    </location>
</feature>
<evidence type="ECO:0000256" key="1">
    <source>
        <dbReference type="SAM" id="MobiDB-lite"/>
    </source>
</evidence>
<proteinExistence type="predicted"/>
<dbReference type="AlphaFoldDB" id="A0A655URW0"/>
<reference evidence="2 3" key="1">
    <citation type="submission" date="2015-07" db="EMBL/GenBank/DDBJ databases">
        <authorList>
            <consortium name="Pathogen Informatics"/>
        </authorList>
    </citation>
    <scope>NUCLEOTIDE SEQUENCE [LARGE SCALE GENOMIC DNA]</scope>
    <source>
        <strain evidence="2 3">A325</strain>
    </source>
</reference>
<organism evidence="2 3">
    <name type="scientific">Vibrio cholerae</name>
    <dbReference type="NCBI Taxonomy" id="666"/>
    <lineage>
        <taxon>Bacteria</taxon>
        <taxon>Pseudomonadati</taxon>
        <taxon>Pseudomonadota</taxon>
        <taxon>Gammaproteobacteria</taxon>
        <taxon>Vibrionales</taxon>
        <taxon>Vibrionaceae</taxon>
        <taxon>Vibrio</taxon>
    </lineage>
</organism>
<evidence type="ECO:0008006" key="4">
    <source>
        <dbReference type="Google" id="ProtNLM"/>
    </source>
</evidence>